<evidence type="ECO:0000313" key="3">
    <source>
        <dbReference type="Proteomes" id="UP000006514"/>
    </source>
</evidence>
<evidence type="ECO:0000256" key="1">
    <source>
        <dbReference type="SAM" id="MobiDB-lite"/>
    </source>
</evidence>
<reference evidence="3" key="1">
    <citation type="journal article" date="2012" name="Science">
        <title>The Paleozoic origin of enzymatic lignin decomposition reconstructed from 31 fungal genomes.</title>
        <authorList>
            <person name="Floudas D."/>
            <person name="Binder M."/>
            <person name="Riley R."/>
            <person name="Barry K."/>
            <person name="Blanchette R.A."/>
            <person name="Henrissat B."/>
            <person name="Martinez A.T."/>
            <person name="Otillar R."/>
            <person name="Spatafora J.W."/>
            <person name="Yadav J.S."/>
            <person name="Aerts A."/>
            <person name="Benoit I."/>
            <person name="Boyd A."/>
            <person name="Carlson A."/>
            <person name="Copeland A."/>
            <person name="Coutinho P.M."/>
            <person name="de Vries R.P."/>
            <person name="Ferreira P."/>
            <person name="Findley K."/>
            <person name="Foster B."/>
            <person name="Gaskell J."/>
            <person name="Glotzer D."/>
            <person name="Gorecki P."/>
            <person name="Heitman J."/>
            <person name="Hesse C."/>
            <person name="Hori C."/>
            <person name="Igarashi K."/>
            <person name="Jurgens J.A."/>
            <person name="Kallen N."/>
            <person name="Kersten P."/>
            <person name="Kohler A."/>
            <person name="Kuees U."/>
            <person name="Kumar T.K.A."/>
            <person name="Kuo A."/>
            <person name="LaButti K."/>
            <person name="Larrondo L.F."/>
            <person name="Lindquist E."/>
            <person name="Ling A."/>
            <person name="Lombard V."/>
            <person name="Lucas S."/>
            <person name="Lundell T."/>
            <person name="Martin R."/>
            <person name="McLaughlin D.J."/>
            <person name="Morgenstern I."/>
            <person name="Morin E."/>
            <person name="Murat C."/>
            <person name="Nagy L.G."/>
            <person name="Nolan M."/>
            <person name="Ohm R.A."/>
            <person name="Patyshakuliyeva A."/>
            <person name="Rokas A."/>
            <person name="Ruiz-Duenas F.J."/>
            <person name="Sabat G."/>
            <person name="Salamov A."/>
            <person name="Samejima M."/>
            <person name="Schmutz J."/>
            <person name="Slot J.C."/>
            <person name="St John F."/>
            <person name="Stenlid J."/>
            <person name="Sun H."/>
            <person name="Sun S."/>
            <person name="Syed K."/>
            <person name="Tsang A."/>
            <person name="Wiebenga A."/>
            <person name="Young D."/>
            <person name="Pisabarro A."/>
            <person name="Eastwood D.C."/>
            <person name="Martin F."/>
            <person name="Cullen D."/>
            <person name="Grigoriev I.V."/>
            <person name="Hibbett D.S."/>
        </authorList>
    </citation>
    <scope>NUCLEOTIDE SEQUENCE [LARGE SCALE GENOMIC DNA]</scope>
    <source>
        <strain evidence="3">TFB10046</strain>
    </source>
</reference>
<keyword evidence="3" id="KW-1185">Reference proteome</keyword>
<protein>
    <submittedName>
        <fullName evidence="2">Uncharacterized protein</fullName>
    </submittedName>
</protein>
<dbReference type="Proteomes" id="UP000006514">
    <property type="component" value="Unassembled WGS sequence"/>
</dbReference>
<accession>J0CXV4</accession>
<dbReference type="KEGG" id="adl:AURDEDRAFT_175094"/>
<evidence type="ECO:0000313" key="2">
    <source>
        <dbReference type="EMBL" id="EJD35820.1"/>
    </source>
</evidence>
<proteinExistence type="predicted"/>
<dbReference type="EMBL" id="JH687878">
    <property type="protein sequence ID" value="EJD35820.1"/>
    <property type="molecule type" value="Genomic_DNA"/>
</dbReference>
<sequence>MTDFHFDALLTVHSPICVPPFGCNTPYLYCYEASIGAEDSPIPVCIAQRVPRGNVSEVLPGGASSQVVGHAYIKGGAICVDATSVGLSETRPGDIELSAAIVAFSGVIVSQDLVSDPTISMFDVRVLGDNWEKEPATILRCRFDRSTHHLQKVGQLNLHTAIIISGTLISILDGHMLVDVHDVKFDEEPPCTAPSVIRASPALRGLGDEACRWISFVLRGGKTAARGMAAVQQSNSNPTARPEHVNGTVSGGSQEPSSPCYSPTTPPRAPAFGM</sequence>
<gene>
    <name evidence="2" type="ORF">AURDEDRAFT_175094</name>
</gene>
<feature type="region of interest" description="Disordered" evidence="1">
    <location>
        <begin position="232"/>
        <end position="274"/>
    </location>
</feature>
<feature type="compositionally biased region" description="Pro residues" evidence="1">
    <location>
        <begin position="264"/>
        <end position="274"/>
    </location>
</feature>
<organism evidence="2 3">
    <name type="scientific">Auricularia subglabra (strain TFB-10046 / SS5)</name>
    <name type="common">White-rot fungus</name>
    <name type="synonym">Auricularia delicata (strain TFB10046)</name>
    <dbReference type="NCBI Taxonomy" id="717982"/>
    <lineage>
        <taxon>Eukaryota</taxon>
        <taxon>Fungi</taxon>
        <taxon>Dikarya</taxon>
        <taxon>Basidiomycota</taxon>
        <taxon>Agaricomycotina</taxon>
        <taxon>Agaricomycetes</taxon>
        <taxon>Auriculariales</taxon>
        <taxon>Auriculariaceae</taxon>
        <taxon>Auricularia</taxon>
    </lineage>
</organism>
<name>J0CXV4_AURST</name>
<dbReference type="InParanoid" id="J0CXV4"/>
<dbReference type="AlphaFoldDB" id="J0CXV4"/>